<sequence length="108" mass="12545">MAKNIAKIFFDKMSMFLSIFDYRKITLLKGQRWVGNGSSLFINQNVKHGQRDKFKNYRLVVMDLPVQQVLAFNGLRYGVRFLDQYSGFSGPGSFSVVLQLFNNHHHIL</sequence>
<gene>
    <name evidence="1" type="ORF">HUG17_9111</name>
</gene>
<dbReference type="AlphaFoldDB" id="A0A9D4NU67"/>
<reference evidence="1" key="2">
    <citation type="journal article" date="2021" name="World Allergy Organ. J.">
        <title>Chromosome-level assembly of Dermatophagoides farinae genome and transcriptome reveals two novel allergens Der f 37 and Der f 39.</title>
        <authorList>
            <person name="Chen J."/>
            <person name="Cai Z."/>
            <person name="Fan D."/>
            <person name="Hu J."/>
            <person name="Hou Y."/>
            <person name="He Y."/>
            <person name="Zhang Z."/>
            <person name="Zhao Z."/>
            <person name="Gao P."/>
            <person name="Hu W."/>
            <person name="Sun J."/>
            <person name="Li J."/>
            <person name="Ji K."/>
        </authorList>
    </citation>
    <scope>NUCLEOTIDE SEQUENCE</scope>
    <source>
        <strain evidence="1">JKM2019</strain>
    </source>
</reference>
<proteinExistence type="predicted"/>
<accession>A0A9D4NU67</accession>
<evidence type="ECO:0000313" key="1">
    <source>
        <dbReference type="EMBL" id="KAH7638007.1"/>
    </source>
</evidence>
<name>A0A9D4NU67_DERFA</name>
<organism evidence="1">
    <name type="scientific">Dermatophagoides farinae</name>
    <name type="common">American house dust mite</name>
    <dbReference type="NCBI Taxonomy" id="6954"/>
    <lineage>
        <taxon>Eukaryota</taxon>
        <taxon>Metazoa</taxon>
        <taxon>Ecdysozoa</taxon>
        <taxon>Arthropoda</taxon>
        <taxon>Chelicerata</taxon>
        <taxon>Arachnida</taxon>
        <taxon>Acari</taxon>
        <taxon>Acariformes</taxon>
        <taxon>Sarcoptiformes</taxon>
        <taxon>Astigmata</taxon>
        <taxon>Psoroptidia</taxon>
        <taxon>Analgoidea</taxon>
        <taxon>Pyroglyphidae</taxon>
        <taxon>Dermatophagoidinae</taxon>
        <taxon>Dermatophagoides</taxon>
    </lineage>
</organism>
<comment type="caution">
    <text evidence="1">The sequence shown here is derived from an EMBL/GenBank/DDBJ whole genome shotgun (WGS) entry which is preliminary data.</text>
</comment>
<reference evidence="1" key="1">
    <citation type="submission" date="2020-06" db="EMBL/GenBank/DDBJ databases">
        <authorList>
            <person name="Ji K."/>
            <person name="Li J."/>
        </authorList>
    </citation>
    <scope>NUCLEOTIDE SEQUENCE</scope>
    <source>
        <strain evidence="1">JKM2019</strain>
        <tissue evidence="1">Whole body</tissue>
    </source>
</reference>
<dbReference type="Proteomes" id="UP000828236">
    <property type="component" value="Unassembled WGS sequence"/>
</dbReference>
<dbReference type="EMBL" id="SDOV01000008">
    <property type="protein sequence ID" value="KAH7638007.1"/>
    <property type="molecule type" value="Genomic_DNA"/>
</dbReference>
<protein>
    <submittedName>
        <fullName evidence="1">Uncharacterized protein</fullName>
    </submittedName>
</protein>